<dbReference type="EMBL" id="VSSQ01000016">
    <property type="protein sequence ID" value="MPL61840.1"/>
    <property type="molecule type" value="Genomic_DNA"/>
</dbReference>
<sequence>MNNHKTPCPQEPRITKLETQHQQIKEDIKELKQVDTSLKDTLTRLDKTVTRFSTIVDNILKTQNKETLIDKLKAPVLTAIIVAVALKLMQWY</sequence>
<reference evidence="1" key="1">
    <citation type="submission" date="2019-08" db="EMBL/GenBank/DDBJ databases">
        <authorList>
            <person name="Kucharzyk K."/>
            <person name="Murdoch R.W."/>
            <person name="Higgins S."/>
            <person name="Loffler F."/>
        </authorList>
    </citation>
    <scope>NUCLEOTIDE SEQUENCE</scope>
</reference>
<dbReference type="AlphaFoldDB" id="A0A644T4S0"/>
<accession>A0A644T4S0</accession>
<protein>
    <submittedName>
        <fullName evidence="1">Uncharacterized protein</fullName>
    </submittedName>
</protein>
<organism evidence="1">
    <name type="scientific">bioreactor metagenome</name>
    <dbReference type="NCBI Taxonomy" id="1076179"/>
    <lineage>
        <taxon>unclassified sequences</taxon>
        <taxon>metagenomes</taxon>
        <taxon>ecological metagenomes</taxon>
    </lineage>
</organism>
<proteinExistence type="predicted"/>
<name>A0A644T4S0_9ZZZZ</name>
<comment type="caution">
    <text evidence="1">The sequence shown here is derived from an EMBL/GenBank/DDBJ whole genome shotgun (WGS) entry which is preliminary data.</text>
</comment>
<gene>
    <name evidence="1" type="ORF">SDC9_07429</name>
</gene>
<evidence type="ECO:0000313" key="1">
    <source>
        <dbReference type="EMBL" id="MPL61840.1"/>
    </source>
</evidence>